<dbReference type="InterPro" id="IPR012188">
    <property type="entry name" value="ME_PTA"/>
</dbReference>
<dbReference type="PIRSF" id="PIRSF036684">
    <property type="entry name" value="ME_PTA"/>
    <property type="match status" value="1"/>
</dbReference>
<keyword evidence="7" id="KW-0511">Multifunctional enzyme</keyword>
<evidence type="ECO:0000256" key="6">
    <source>
        <dbReference type="ARBA" id="ARBA00023002"/>
    </source>
</evidence>
<dbReference type="InterPro" id="IPR012301">
    <property type="entry name" value="Malic_N_dom"/>
</dbReference>
<dbReference type="InterPro" id="IPR045213">
    <property type="entry name" value="Malic_NAD-bd_bact_type"/>
</dbReference>
<dbReference type="InterPro" id="IPR046346">
    <property type="entry name" value="Aminoacid_DH-like_N_sf"/>
</dbReference>
<dbReference type="PROSITE" id="PS00331">
    <property type="entry name" value="MALIC_ENZYMES"/>
    <property type="match status" value="1"/>
</dbReference>
<feature type="region of interest" description="Disordered" evidence="8">
    <location>
        <begin position="1"/>
        <end position="37"/>
    </location>
</feature>
<dbReference type="Pfam" id="PF03949">
    <property type="entry name" value="Malic_M"/>
    <property type="match status" value="1"/>
</dbReference>
<dbReference type="Pfam" id="PF00390">
    <property type="entry name" value="malic"/>
    <property type="match status" value="1"/>
</dbReference>
<dbReference type="SUPFAM" id="SSF51735">
    <property type="entry name" value="NAD(P)-binding Rossmann-fold domains"/>
    <property type="match status" value="1"/>
</dbReference>
<dbReference type="Proteomes" id="UP000601789">
    <property type="component" value="Unassembled WGS sequence"/>
</dbReference>
<keyword evidence="12" id="KW-1185">Reference proteome</keyword>
<dbReference type="Gene3D" id="3.40.50.10750">
    <property type="entry name" value="Isocitrate/Isopropylmalate dehydrogenase-like"/>
    <property type="match status" value="1"/>
</dbReference>
<keyword evidence="6" id="KW-0560">Oxidoreductase</keyword>
<evidence type="ECO:0000256" key="3">
    <source>
        <dbReference type="ARBA" id="ARBA00007686"/>
    </source>
</evidence>
<dbReference type="Gene3D" id="3.40.50.10950">
    <property type="match status" value="1"/>
</dbReference>
<evidence type="ECO:0000256" key="5">
    <source>
        <dbReference type="ARBA" id="ARBA00022723"/>
    </source>
</evidence>
<comment type="caution">
    <text evidence="11">The sequence shown here is derived from an EMBL/GenBank/DDBJ whole genome shotgun (WGS) entry which is preliminary data.</text>
</comment>
<evidence type="ECO:0000256" key="1">
    <source>
        <dbReference type="ARBA" id="ARBA00001936"/>
    </source>
</evidence>
<sequence length="760" mass="82403">MPLKDTAPEGEPSVTPQEALDFHATGRPGKLEITPTKPMATQRDLSLAYSPGVAVPVKAIAEDPTRAFDYTARGNMVAVISNGTAILGLGNLGALASKPVMEGKAVLFKRFADVDAIDLEVDTENVDEFINCVRYLGPSFGGINLEDIKAPDCFIIEDRLRELMDIPVFHDDQHGTAIIAAAGLINALKITGRDMRTTKLVCNGAGSAGIACIELVKAMGFAPENVILCDTKGVVYKGRTEGMNQWKSAHAVETDKRTLADALDGADVVFGLSAKGAFTEPMILSMAKNPIIFAMANPDPEILPEEVAEIRTDAIVATGRSDYPNQVNNVLGFPYIFRGTLDVRATTINDAMKIAAANALAELAREDVPDDVAAAYRGNRPKFGPNYIIPVPFDPRLISAIPLAVAKAAMDSGVASRPILDLEKYRQELLARRDPMASTLQRIYERVRRQPKRVVFAEGEEEQVMRAAVSYVNQQLGSAILIGRDDVIKDNARAAGIDLDRPGIEIINARLSRKNAIYTDFLYERMQRQGYLIRDCQRLINNDRNHFAACMVALGDADAMVTGVTRNYSTALDDVRHVIDTRPGHRVIGVSIVIARGRTVIVADTAVHDMPDATEIADIAEEAAGFARRMGHEPRVAMLAYSTFGHPQGERSARVAEAVRILDKRRVDFEYDGEMAADVALNPELMRQYPFCRLSGPANVLVMPAYHSASIATKMLQQLGGSTVIGPLLVGLNKPVQIVPLNAKDSDIVNMAAIAAYTGA</sequence>
<dbReference type="InterPro" id="IPR051674">
    <property type="entry name" value="Malate_Decarboxylase"/>
</dbReference>
<dbReference type="PANTHER" id="PTHR43237:SF4">
    <property type="entry name" value="NADP-DEPENDENT MALIC ENZYME"/>
    <property type="match status" value="1"/>
</dbReference>
<name>A0ABS0SF10_9HYPH</name>
<evidence type="ECO:0000259" key="10">
    <source>
        <dbReference type="SMART" id="SM01274"/>
    </source>
</evidence>
<dbReference type="InterPro" id="IPR042112">
    <property type="entry name" value="P_AcTrfase_dom2"/>
</dbReference>
<dbReference type="SMART" id="SM01274">
    <property type="entry name" value="malic"/>
    <property type="match status" value="1"/>
</dbReference>
<dbReference type="Pfam" id="PF01515">
    <property type="entry name" value="PTA_PTB"/>
    <property type="match status" value="1"/>
</dbReference>
<feature type="domain" description="Malic enzyme N-terminal" evidence="10">
    <location>
        <begin position="28"/>
        <end position="161"/>
    </location>
</feature>
<reference evidence="11 12" key="1">
    <citation type="submission" date="2020-10" db="EMBL/GenBank/DDBJ databases">
        <title>Aquamicrobium zhengzhouensis sp. nov., a exopolysaccharide producing bacterium isolated from farmland soil.</title>
        <authorList>
            <person name="Wang X."/>
        </authorList>
    </citation>
    <scope>NUCLEOTIDE SEQUENCE [LARGE SCALE GENOMIC DNA]</scope>
    <source>
        <strain evidence="12">cd-1</strain>
    </source>
</reference>
<dbReference type="EMBL" id="JADGMQ010000011">
    <property type="protein sequence ID" value="MBI1621873.1"/>
    <property type="molecule type" value="Genomic_DNA"/>
</dbReference>
<dbReference type="InterPro" id="IPR015884">
    <property type="entry name" value="Malic_enzyme_CS"/>
</dbReference>
<dbReference type="InterPro" id="IPR037062">
    <property type="entry name" value="Malic_N_dom_sf"/>
</dbReference>
<dbReference type="SMART" id="SM00919">
    <property type="entry name" value="Malic_M"/>
    <property type="match status" value="1"/>
</dbReference>
<evidence type="ECO:0000313" key="11">
    <source>
        <dbReference type="EMBL" id="MBI1621873.1"/>
    </source>
</evidence>
<evidence type="ECO:0000313" key="12">
    <source>
        <dbReference type="Proteomes" id="UP000601789"/>
    </source>
</evidence>
<evidence type="ECO:0000256" key="4">
    <source>
        <dbReference type="ARBA" id="ARBA00008756"/>
    </source>
</evidence>
<comment type="cofactor">
    <cofactor evidence="2">
        <name>Mg(2+)</name>
        <dbReference type="ChEBI" id="CHEBI:18420"/>
    </cofactor>
</comment>
<keyword evidence="5" id="KW-0479">Metal-binding</keyword>
<comment type="similarity">
    <text evidence="3">In the N-terminal section; belongs to the malic enzymes family.</text>
</comment>
<dbReference type="PANTHER" id="PTHR43237">
    <property type="entry name" value="NADP-DEPENDENT MALIC ENZYME"/>
    <property type="match status" value="1"/>
</dbReference>
<dbReference type="SUPFAM" id="SSF53659">
    <property type="entry name" value="Isocitrate/Isopropylmalate dehydrogenase-like"/>
    <property type="match status" value="1"/>
</dbReference>
<evidence type="ECO:0000256" key="7">
    <source>
        <dbReference type="ARBA" id="ARBA00023268"/>
    </source>
</evidence>
<dbReference type="SUPFAM" id="SSF53223">
    <property type="entry name" value="Aminoacid dehydrogenase-like, N-terminal domain"/>
    <property type="match status" value="1"/>
</dbReference>
<protein>
    <submittedName>
        <fullName evidence="11">NADP-dependent malic enzyme</fullName>
    </submittedName>
</protein>
<dbReference type="CDD" id="cd05311">
    <property type="entry name" value="NAD_bind_2_malic_enz"/>
    <property type="match status" value="1"/>
</dbReference>
<dbReference type="InterPro" id="IPR002505">
    <property type="entry name" value="PTA_PTB"/>
</dbReference>
<evidence type="ECO:0000256" key="8">
    <source>
        <dbReference type="SAM" id="MobiDB-lite"/>
    </source>
</evidence>
<evidence type="ECO:0000259" key="9">
    <source>
        <dbReference type="SMART" id="SM00919"/>
    </source>
</evidence>
<organism evidence="11 12">
    <name type="scientific">Aquamicrobium zhengzhouense</name>
    <dbReference type="NCBI Taxonomy" id="2781738"/>
    <lineage>
        <taxon>Bacteria</taxon>
        <taxon>Pseudomonadati</taxon>
        <taxon>Pseudomonadota</taxon>
        <taxon>Alphaproteobacteria</taxon>
        <taxon>Hyphomicrobiales</taxon>
        <taxon>Phyllobacteriaceae</taxon>
        <taxon>Aquamicrobium</taxon>
    </lineage>
</organism>
<dbReference type="InterPro" id="IPR012302">
    <property type="entry name" value="Malic_NAD-bd"/>
</dbReference>
<gene>
    <name evidence="11" type="ORF">IOD40_14520</name>
</gene>
<dbReference type="Gene3D" id="3.40.50.10380">
    <property type="entry name" value="Malic enzyme, N-terminal domain"/>
    <property type="match status" value="1"/>
</dbReference>
<comment type="similarity">
    <text evidence="4">In the C-terminal section; belongs to the phosphate acetyltransferase and butyryltransferase family.</text>
</comment>
<dbReference type="Gene3D" id="3.40.50.720">
    <property type="entry name" value="NAD(P)-binding Rossmann-like Domain"/>
    <property type="match status" value="1"/>
</dbReference>
<proteinExistence type="inferred from homology"/>
<comment type="cofactor">
    <cofactor evidence="1">
        <name>Mn(2+)</name>
        <dbReference type="ChEBI" id="CHEBI:29035"/>
    </cofactor>
</comment>
<evidence type="ECO:0000256" key="2">
    <source>
        <dbReference type="ARBA" id="ARBA00001946"/>
    </source>
</evidence>
<accession>A0ABS0SF10</accession>
<feature type="domain" description="Malic enzyme NAD-binding" evidence="9">
    <location>
        <begin position="173"/>
        <end position="410"/>
    </location>
</feature>
<dbReference type="InterPro" id="IPR042113">
    <property type="entry name" value="P_AcTrfase_dom1"/>
</dbReference>
<dbReference type="InterPro" id="IPR036291">
    <property type="entry name" value="NAD(P)-bd_dom_sf"/>
</dbReference>
<dbReference type="RefSeq" id="WP_198477411.1">
    <property type="nucleotide sequence ID" value="NZ_JADGMQ010000011.1"/>
</dbReference>